<accession>A0A806K002</accession>
<dbReference type="Pfam" id="PF08011">
    <property type="entry name" value="PDDEXK_9"/>
    <property type="match status" value="1"/>
</dbReference>
<dbReference type="InterPro" id="IPR027417">
    <property type="entry name" value="P-loop_NTPase"/>
</dbReference>
<feature type="domain" description="AAA-ATPase-like" evidence="1">
    <location>
        <begin position="83"/>
        <end position="281"/>
    </location>
</feature>
<dbReference type="PANTHER" id="PTHR34825:SF1">
    <property type="entry name" value="AAA-ATPASE-LIKE DOMAIN-CONTAINING PROTEIN"/>
    <property type="match status" value="1"/>
</dbReference>
<dbReference type="Gene3D" id="3.40.50.300">
    <property type="entry name" value="P-loop containing nucleotide triphosphate hydrolases"/>
    <property type="match status" value="1"/>
</dbReference>
<evidence type="ECO:0000259" key="1">
    <source>
        <dbReference type="Pfam" id="PF09820"/>
    </source>
</evidence>
<name>A0A806K002_9BACT</name>
<protein>
    <recommendedName>
        <fullName evidence="1">AAA-ATPase-like domain-containing protein</fullName>
    </recommendedName>
</protein>
<evidence type="ECO:0000313" key="2">
    <source>
        <dbReference type="EMBL" id="AGS52868.1"/>
    </source>
</evidence>
<dbReference type="InterPro" id="IPR018631">
    <property type="entry name" value="AAA-ATPase-like_dom"/>
</dbReference>
<dbReference type="AlphaFoldDB" id="A0A806K002"/>
<dbReference type="EMBL" id="JQ844215">
    <property type="protein sequence ID" value="AGS52868.1"/>
    <property type="molecule type" value="Genomic_DNA"/>
</dbReference>
<reference evidence="2" key="1">
    <citation type="submission" date="2012-03" db="EMBL/GenBank/DDBJ databases">
        <title>Functional metagenomics reveals considerable lignocellulase gene clusters in the gut microbiome of a wood-feeding higher termite.</title>
        <authorList>
            <person name="Liu N."/>
        </authorList>
    </citation>
    <scope>NUCLEOTIDE SEQUENCE</scope>
</reference>
<proteinExistence type="predicted"/>
<dbReference type="PANTHER" id="PTHR34825">
    <property type="entry name" value="CONSERVED PROTEIN, WITH A WEAK D-GALACTARATE DEHYDRATASE/ALTRONATE HYDROLASE DOMAIN"/>
    <property type="match status" value="1"/>
</dbReference>
<sequence>MYDFLERIVKPSLIVHIPTENSYEFIQKLTPQLRFVIRRMFIAIYIVVKFCDEVLEFKGQHDWNIEKFSTLHIMASEIIKQLPTGRQVFENIRKDNGLYVDKTDYIYKMLSGLRTQFFLSRPRRFGKTLLCYTLKSIFEGKRELFKGLAISKTKWKWEKYPVIRLDMSAGAYSEGISGCQSSICEQLKYNAEDLSVKLSGESLTDKFKSLIVNSAKKHGKPAVVIIDEYDTPLLSVLENKEEFEKVRNFLRDFYKTVKASEENLRFTFITGITKFAHVSVFSALNNLTDITLDPEYAALLGITQNELERDFVDYINKWAKDYDGKKKYIEKLKDSYDGYRFTENLQTVYNPFCLLKHFDSGKFEKFWFETATPGYLINLLDSKKIDILNITNFSVGINDFKKYDSDNMDAVPVLYQSGYLTVKDYVKDIGKFVLGYPNKEVESAFANELAVRYLKVPGSEKSSFYINVLEWLYAGEIEKVMADGFVPFMASIPYSITIAKEKYYQTIFHIIFNMFGFQCRSEVEIATGRIDSIMETPKFVYCFEFKLKGTAAAALKQIDSREYLTPWKGKGKKLYKIGVSFDQKKRKIKEWKIRAVCNR</sequence>
<dbReference type="SUPFAM" id="SSF52540">
    <property type="entry name" value="P-loop containing nucleoside triphosphate hydrolases"/>
    <property type="match status" value="1"/>
</dbReference>
<organism evidence="2">
    <name type="scientific">uncultured bacterium contig00016</name>
    <dbReference type="NCBI Taxonomy" id="1181507"/>
    <lineage>
        <taxon>Bacteria</taxon>
        <taxon>environmental samples</taxon>
    </lineage>
</organism>
<dbReference type="InterPro" id="IPR012547">
    <property type="entry name" value="PDDEXK_9"/>
</dbReference>
<dbReference type="Pfam" id="PF09820">
    <property type="entry name" value="AAA-ATPase_like"/>
    <property type="match status" value="1"/>
</dbReference>